<organism evidence="2 3">
    <name type="scientific">Undibacterium piscinae</name>
    <dbReference type="NCBI Taxonomy" id="2495591"/>
    <lineage>
        <taxon>Bacteria</taxon>
        <taxon>Pseudomonadati</taxon>
        <taxon>Pseudomonadota</taxon>
        <taxon>Betaproteobacteria</taxon>
        <taxon>Burkholderiales</taxon>
        <taxon>Oxalobacteraceae</taxon>
        <taxon>Undibacterium</taxon>
    </lineage>
</organism>
<dbReference type="Pfam" id="PF04247">
    <property type="entry name" value="SirB"/>
    <property type="match status" value="1"/>
</dbReference>
<dbReference type="InterPro" id="IPR007360">
    <property type="entry name" value="SirB"/>
</dbReference>
<feature type="transmembrane region" description="Helical" evidence="1">
    <location>
        <begin position="72"/>
        <end position="90"/>
    </location>
</feature>
<dbReference type="GO" id="GO:0005886">
    <property type="term" value="C:plasma membrane"/>
    <property type="evidence" value="ECO:0007669"/>
    <property type="project" value="TreeGrafter"/>
</dbReference>
<dbReference type="EMBL" id="CP051152">
    <property type="protein sequence ID" value="QJQ07705.1"/>
    <property type="molecule type" value="Genomic_DNA"/>
</dbReference>
<reference evidence="2 3" key="1">
    <citation type="journal article" date="2019" name="Int. J. Syst. Evol. Microbiol.">
        <title>Undibacterium piscinae sp. nov., isolated from Korean shiner intestine.</title>
        <authorList>
            <person name="Lee S.Y."/>
            <person name="Kang W."/>
            <person name="Kim P.S."/>
            <person name="Kim H.S."/>
            <person name="Sung H."/>
            <person name="Shin N.R."/>
            <person name="Whon T.W."/>
            <person name="Yun J.H."/>
            <person name="Lee J.Y."/>
            <person name="Lee J.Y."/>
            <person name="Jung M.J."/>
            <person name="Jeong Y.S."/>
            <person name="Tak E.J."/>
            <person name="Han J.E."/>
            <person name="Hyun D.W."/>
            <person name="Kang M.S."/>
            <person name="Lee K.E."/>
            <person name="Lee B.H."/>
            <person name="Bae J.W."/>
        </authorList>
    </citation>
    <scope>NUCLEOTIDE SEQUENCE [LARGE SCALE GENOMIC DNA]</scope>
    <source>
        <strain evidence="2 3">S11R28</strain>
    </source>
</reference>
<evidence type="ECO:0000256" key="1">
    <source>
        <dbReference type="SAM" id="Phobius"/>
    </source>
</evidence>
<keyword evidence="1" id="KW-0812">Transmembrane</keyword>
<keyword evidence="1" id="KW-0472">Membrane</keyword>
<gene>
    <name evidence="2" type="ORF">EJG51_011650</name>
</gene>
<keyword evidence="3" id="KW-1185">Reference proteome</keyword>
<name>A0A6M4A8Y9_9BURK</name>
<evidence type="ECO:0000313" key="2">
    <source>
        <dbReference type="EMBL" id="QJQ07705.1"/>
    </source>
</evidence>
<feature type="transmembrane region" description="Helical" evidence="1">
    <location>
        <begin position="6"/>
        <end position="27"/>
    </location>
</feature>
<keyword evidence="1" id="KW-1133">Transmembrane helix</keyword>
<dbReference type="PIRSF" id="PIRSF005610">
    <property type="entry name" value="SirB"/>
    <property type="match status" value="1"/>
</dbReference>
<dbReference type="PANTHER" id="PTHR39594:SF1">
    <property type="entry name" value="PROTEIN YCHQ"/>
    <property type="match status" value="1"/>
</dbReference>
<feature type="transmembrane region" description="Helical" evidence="1">
    <location>
        <begin position="102"/>
        <end position="123"/>
    </location>
</feature>
<dbReference type="PANTHER" id="PTHR39594">
    <property type="entry name" value="PROTEIN YCHQ"/>
    <property type="match status" value="1"/>
</dbReference>
<dbReference type="OrthoDB" id="5588650at2"/>
<evidence type="ECO:0000313" key="3">
    <source>
        <dbReference type="Proteomes" id="UP000274350"/>
    </source>
</evidence>
<feature type="transmembrane region" description="Helical" evidence="1">
    <location>
        <begin position="39"/>
        <end position="60"/>
    </location>
</feature>
<dbReference type="AlphaFoldDB" id="A0A6M4A8Y9"/>
<proteinExistence type="predicted"/>
<accession>A0A6M4A8Y9</accession>
<dbReference type="Proteomes" id="UP000274350">
    <property type="component" value="Chromosome"/>
</dbReference>
<sequence>MSYLAVKHLHITCAAISGSFFIVRGIWKMRDSAMLERRWVRILPHLVDTLLLASALTMVFWSGQYPFVQNWLTAKVLALLAYIALGTIALKRGKTPAIRASALAAAVTLFGYILAVAISRQALPFLSF</sequence>
<dbReference type="KEGG" id="upi:EJG51_011650"/>
<protein>
    <submittedName>
        <fullName evidence="2">SirB2 family protein</fullName>
    </submittedName>
</protein>